<evidence type="ECO:0000313" key="3">
    <source>
        <dbReference type="EMBL" id="MFD1642962.1"/>
    </source>
</evidence>
<dbReference type="AlphaFoldDB" id="A0ABD6DA30"/>
<comment type="caution">
    <text evidence="3">The sequence shown here is derived from an EMBL/GenBank/DDBJ whole genome shotgun (WGS) entry which is preliminary data.</text>
</comment>
<feature type="transmembrane region" description="Helical" evidence="1">
    <location>
        <begin position="107"/>
        <end position="133"/>
    </location>
</feature>
<dbReference type="InterPro" id="IPR009936">
    <property type="entry name" value="DUF1468"/>
</dbReference>
<sequence>MTSTEAEEGATNRPARSTSAVALFRLAFPLAGLLLAVLYVENTYGRIRLENLYYPYFVIGVLAVLSLTVFATELRGLADYSGELSFVESVRDALGEWNRSIGFSLVAIGYIWLIEPIGFFIATAIAMVGVMLVGGRRDPLWISISTVIILVFVYVMFVQIMGLRPPSGPLGL</sequence>
<feature type="domain" description="DUF1468" evidence="2">
    <location>
        <begin position="31"/>
        <end position="164"/>
    </location>
</feature>
<protein>
    <submittedName>
        <fullName evidence="3">Tripartite tricarboxylate transporter TctB family protein</fullName>
    </submittedName>
</protein>
<organism evidence="3 4">
    <name type="scientific">Halohasta litorea</name>
    <dbReference type="NCBI Taxonomy" id="869891"/>
    <lineage>
        <taxon>Archaea</taxon>
        <taxon>Methanobacteriati</taxon>
        <taxon>Methanobacteriota</taxon>
        <taxon>Stenosarchaea group</taxon>
        <taxon>Halobacteria</taxon>
        <taxon>Halobacteriales</taxon>
        <taxon>Haloferacaceae</taxon>
        <taxon>Halohasta</taxon>
    </lineage>
</organism>
<reference evidence="3 4" key="1">
    <citation type="journal article" date="2019" name="Int. J. Syst. Evol. Microbiol.">
        <title>The Global Catalogue of Microorganisms (GCM) 10K type strain sequencing project: providing services to taxonomists for standard genome sequencing and annotation.</title>
        <authorList>
            <consortium name="The Broad Institute Genomics Platform"/>
            <consortium name="The Broad Institute Genome Sequencing Center for Infectious Disease"/>
            <person name="Wu L."/>
            <person name="Ma J."/>
        </authorList>
    </citation>
    <scope>NUCLEOTIDE SEQUENCE [LARGE SCALE GENOMIC DNA]</scope>
    <source>
        <strain evidence="3 4">CGMCC 1.10593</strain>
    </source>
</reference>
<accession>A0ABD6DA30</accession>
<dbReference type="RefSeq" id="WP_256396510.1">
    <property type="nucleotide sequence ID" value="NZ_JANHDJ010000004.1"/>
</dbReference>
<keyword evidence="1" id="KW-0812">Transmembrane</keyword>
<feature type="transmembrane region" description="Helical" evidence="1">
    <location>
        <begin position="20"/>
        <end position="40"/>
    </location>
</feature>
<evidence type="ECO:0000313" key="4">
    <source>
        <dbReference type="Proteomes" id="UP001597052"/>
    </source>
</evidence>
<evidence type="ECO:0000259" key="2">
    <source>
        <dbReference type="Pfam" id="PF07331"/>
    </source>
</evidence>
<keyword evidence="1" id="KW-0472">Membrane</keyword>
<gene>
    <name evidence="3" type="ORF">ACFSBW_13885</name>
</gene>
<feature type="transmembrane region" description="Helical" evidence="1">
    <location>
        <begin position="140"/>
        <end position="162"/>
    </location>
</feature>
<dbReference type="EMBL" id="JBHUDM010000004">
    <property type="protein sequence ID" value="MFD1642962.1"/>
    <property type="molecule type" value="Genomic_DNA"/>
</dbReference>
<keyword evidence="4" id="KW-1185">Reference proteome</keyword>
<name>A0ABD6DA30_9EURY</name>
<evidence type="ECO:0000256" key="1">
    <source>
        <dbReference type="SAM" id="Phobius"/>
    </source>
</evidence>
<feature type="transmembrane region" description="Helical" evidence="1">
    <location>
        <begin position="52"/>
        <end position="71"/>
    </location>
</feature>
<dbReference type="Pfam" id="PF07331">
    <property type="entry name" value="TctB"/>
    <property type="match status" value="1"/>
</dbReference>
<keyword evidence="1" id="KW-1133">Transmembrane helix</keyword>
<proteinExistence type="predicted"/>
<dbReference type="Proteomes" id="UP001597052">
    <property type="component" value="Unassembled WGS sequence"/>
</dbReference>